<keyword evidence="2 12" id="KW-0813">Transport</keyword>
<accession>A0ABS7BLK1</accession>
<comment type="subcellular location">
    <subcellularLocation>
        <location evidence="1 12">Cell outer membrane</location>
        <topology evidence="1 12">Multi-pass membrane protein</topology>
    </subcellularLocation>
</comment>
<evidence type="ECO:0000256" key="13">
    <source>
        <dbReference type="RuleBase" id="RU003357"/>
    </source>
</evidence>
<evidence type="ECO:0000256" key="7">
    <source>
        <dbReference type="ARBA" id="ARBA00023004"/>
    </source>
</evidence>
<evidence type="ECO:0000313" key="18">
    <source>
        <dbReference type="Proteomes" id="UP000759103"/>
    </source>
</evidence>
<dbReference type="EMBL" id="JAHXZN010000001">
    <property type="protein sequence ID" value="MBW6530375.1"/>
    <property type="molecule type" value="Genomic_DNA"/>
</dbReference>
<dbReference type="InterPro" id="IPR000531">
    <property type="entry name" value="Beta-barrel_TonB"/>
</dbReference>
<keyword evidence="11 12" id="KW-0998">Cell outer membrane</keyword>
<evidence type="ECO:0000256" key="8">
    <source>
        <dbReference type="ARBA" id="ARBA00023065"/>
    </source>
</evidence>
<dbReference type="Proteomes" id="UP000759103">
    <property type="component" value="Unassembled WGS sequence"/>
</dbReference>
<feature type="signal peptide" evidence="14">
    <location>
        <begin position="1"/>
        <end position="26"/>
    </location>
</feature>
<evidence type="ECO:0000256" key="10">
    <source>
        <dbReference type="ARBA" id="ARBA00023136"/>
    </source>
</evidence>
<keyword evidence="5 12" id="KW-0812">Transmembrane</keyword>
<keyword evidence="3 12" id="KW-1134">Transmembrane beta strand</keyword>
<dbReference type="PROSITE" id="PS51257">
    <property type="entry name" value="PROKAR_LIPOPROTEIN"/>
    <property type="match status" value="1"/>
</dbReference>
<keyword evidence="6 14" id="KW-0732">Signal</keyword>
<keyword evidence="7" id="KW-0408">Iron</keyword>
<comment type="similarity">
    <text evidence="12 13">Belongs to the TonB-dependent receptor family.</text>
</comment>
<keyword evidence="8" id="KW-0406">Ion transport</keyword>
<reference evidence="17 18" key="1">
    <citation type="submission" date="2021-07" db="EMBL/GenBank/DDBJ databases">
        <title>Sphingomonas sp.</title>
        <authorList>
            <person name="Feng G."/>
            <person name="Li J."/>
            <person name="Pan M."/>
        </authorList>
    </citation>
    <scope>NUCLEOTIDE SEQUENCE [LARGE SCALE GENOMIC DNA]</scope>
    <source>
        <strain evidence="17 18">RRHST34</strain>
    </source>
</reference>
<dbReference type="InterPro" id="IPR039426">
    <property type="entry name" value="TonB-dep_rcpt-like"/>
</dbReference>
<evidence type="ECO:0000256" key="1">
    <source>
        <dbReference type="ARBA" id="ARBA00004571"/>
    </source>
</evidence>
<sequence>MMRARVFASLCAGAACLAATSGSAQTGPAPAGGAPAASEGDEIVVTGRAGSGERTKLETSYSVTTLDDAAIRSRAPSSVTETLKSVPGFWVEASGGEGSGNVRARGIPVDGFGSINLLEDGLPVQHDPALGYLNADQAYRIDESVQRIEVVRGGPSSIFYSNAPGGVVNYITRKPGDALSANARVLYGPTAELFRFDGWVGTPLADGWTLGVGGFYRSEQGVRDPGYTGNKGGQVRADLAKDFGDAQLTLSYKHLDDNAIFYTGIPLTKNRDGKVTGIPGFDPHYGTTASRASAYRTLRSANGPVNFDNTDGTSIRLDQFSVLAAWDMGDGFKLTNNARYRSSNTVRNGVYPASIATAASYVASRRAALLAAYPGASDVRLRYTDTGEAFDLAAQNGNGLVFENSARPVTVIESEFLDDLRLSRRFELFGQSHDVAIGGYLARVKETFRRYSATTLQDVSDNSRLLDFVAVNAAGQVVGAATQNGVSRYGSEFADGSGQQTTWAVYASDEWQLLPSVRVDGGLRYEHVQTDGAQEGSTSVNLGDPATLADNNVLTGNGQFVGFDRTFDRVGATIGVDWQFADVAGVFARYTSAFRLPSVGSFITSATAQPRTQGIRMYEAGLKYADPLLSAYATAFLTDFDAYSIGNFQFDAATGGYTQQTIYTNTRAYGLEFEATVRPVRWFDFTLNATAQDPTFRDLRYNELAGTTLTPRDYSGNQLLRVPKLALRATPAVTLLGDRLRVQGDVEHYTKRYADAANTSELPAYTVLNASARFTLTDRVSLWAYGDNLTNALGLTEGNPRAGELTSGQATDSLFIGRPILGRNVRFAVDVRF</sequence>
<organism evidence="17 18">
    <name type="scientific">Sphingomonas citri</name>
    <dbReference type="NCBI Taxonomy" id="2862499"/>
    <lineage>
        <taxon>Bacteria</taxon>
        <taxon>Pseudomonadati</taxon>
        <taxon>Pseudomonadota</taxon>
        <taxon>Alphaproteobacteria</taxon>
        <taxon>Sphingomonadales</taxon>
        <taxon>Sphingomonadaceae</taxon>
        <taxon>Sphingomonas</taxon>
    </lineage>
</organism>
<dbReference type="Pfam" id="PF00593">
    <property type="entry name" value="TonB_dep_Rec_b-barrel"/>
    <property type="match status" value="1"/>
</dbReference>
<evidence type="ECO:0000256" key="3">
    <source>
        <dbReference type="ARBA" id="ARBA00022452"/>
    </source>
</evidence>
<dbReference type="SUPFAM" id="SSF56935">
    <property type="entry name" value="Porins"/>
    <property type="match status" value="1"/>
</dbReference>
<keyword evidence="18" id="KW-1185">Reference proteome</keyword>
<feature type="domain" description="TonB-dependent receptor-like beta-barrel" evidence="15">
    <location>
        <begin position="460"/>
        <end position="789"/>
    </location>
</feature>
<comment type="caution">
    <text evidence="17">The sequence shown here is derived from an EMBL/GenBank/DDBJ whole genome shotgun (WGS) entry which is preliminary data.</text>
</comment>
<gene>
    <name evidence="17" type="ORF">KZ820_06475</name>
</gene>
<evidence type="ECO:0000256" key="2">
    <source>
        <dbReference type="ARBA" id="ARBA00022448"/>
    </source>
</evidence>
<evidence type="ECO:0000259" key="16">
    <source>
        <dbReference type="Pfam" id="PF07715"/>
    </source>
</evidence>
<keyword evidence="4" id="KW-0410">Iron transport</keyword>
<feature type="chain" id="PRO_5047448836" evidence="14">
    <location>
        <begin position="27"/>
        <end position="833"/>
    </location>
</feature>
<dbReference type="PROSITE" id="PS52016">
    <property type="entry name" value="TONB_DEPENDENT_REC_3"/>
    <property type="match status" value="1"/>
</dbReference>
<evidence type="ECO:0000256" key="11">
    <source>
        <dbReference type="ARBA" id="ARBA00023237"/>
    </source>
</evidence>
<dbReference type="Gene3D" id="2.40.170.20">
    <property type="entry name" value="TonB-dependent receptor, beta-barrel domain"/>
    <property type="match status" value="1"/>
</dbReference>
<evidence type="ECO:0000256" key="4">
    <source>
        <dbReference type="ARBA" id="ARBA00022496"/>
    </source>
</evidence>
<evidence type="ECO:0000256" key="5">
    <source>
        <dbReference type="ARBA" id="ARBA00022692"/>
    </source>
</evidence>
<dbReference type="InterPro" id="IPR012910">
    <property type="entry name" value="Plug_dom"/>
</dbReference>
<dbReference type="Pfam" id="PF07715">
    <property type="entry name" value="Plug"/>
    <property type="match status" value="1"/>
</dbReference>
<protein>
    <submittedName>
        <fullName evidence="17">TonB-dependent receptor</fullName>
    </submittedName>
</protein>
<proteinExistence type="inferred from homology"/>
<name>A0ABS7BLK1_9SPHN</name>
<keyword evidence="9 13" id="KW-0798">TonB box</keyword>
<evidence type="ECO:0000259" key="15">
    <source>
        <dbReference type="Pfam" id="PF00593"/>
    </source>
</evidence>
<evidence type="ECO:0000256" key="14">
    <source>
        <dbReference type="SAM" id="SignalP"/>
    </source>
</evidence>
<dbReference type="PANTHER" id="PTHR32552:SF89">
    <property type="entry name" value="CATECHOLATE SIDEROPHORE RECEPTOR FIU"/>
    <property type="match status" value="1"/>
</dbReference>
<evidence type="ECO:0000313" key="17">
    <source>
        <dbReference type="EMBL" id="MBW6530375.1"/>
    </source>
</evidence>
<dbReference type="InterPro" id="IPR037066">
    <property type="entry name" value="Plug_dom_sf"/>
</dbReference>
<dbReference type="InterPro" id="IPR036942">
    <property type="entry name" value="Beta-barrel_TonB_sf"/>
</dbReference>
<keyword evidence="10 12" id="KW-0472">Membrane</keyword>
<dbReference type="Gene3D" id="2.170.130.10">
    <property type="entry name" value="TonB-dependent receptor, plug domain"/>
    <property type="match status" value="1"/>
</dbReference>
<evidence type="ECO:0000256" key="12">
    <source>
        <dbReference type="PROSITE-ProRule" id="PRU01360"/>
    </source>
</evidence>
<evidence type="ECO:0000256" key="6">
    <source>
        <dbReference type="ARBA" id="ARBA00022729"/>
    </source>
</evidence>
<dbReference type="PANTHER" id="PTHR32552">
    <property type="entry name" value="FERRICHROME IRON RECEPTOR-RELATED"/>
    <property type="match status" value="1"/>
</dbReference>
<feature type="domain" description="TonB-dependent receptor plug" evidence="16">
    <location>
        <begin position="56"/>
        <end position="167"/>
    </location>
</feature>
<keyword evidence="17" id="KW-0675">Receptor</keyword>
<evidence type="ECO:0000256" key="9">
    <source>
        <dbReference type="ARBA" id="ARBA00023077"/>
    </source>
</evidence>